<name>A0A1G8P0I3_9PSED</name>
<dbReference type="EMBL" id="FNCO01000018">
    <property type="protein sequence ID" value="SDI86012.1"/>
    <property type="molecule type" value="Genomic_DNA"/>
</dbReference>
<dbReference type="Proteomes" id="UP000182894">
    <property type="component" value="Unassembled WGS sequence"/>
</dbReference>
<proteinExistence type="predicted"/>
<gene>
    <name evidence="1" type="ORF">SAMN05216605_11838</name>
</gene>
<sequence length="66" mass="7641">MQFIVGAGLLANPIRHSTVMYQDGSIRQQAGFYRSDRARSGQTQYQRVSPSGRFLNRFMVHMYWLG</sequence>
<evidence type="ECO:0000313" key="2">
    <source>
        <dbReference type="Proteomes" id="UP000182894"/>
    </source>
</evidence>
<evidence type="ECO:0000313" key="1">
    <source>
        <dbReference type="EMBL" id="SDI86012.1"/>
    </source>
</evidence>
<dbReference type="STRING" id="89065.SAMN05216605_11838"/>
<organism evidence="1 2">
    <name type="scientific">Pseudomonas abietaniphila</name>
    <dbReference type="NCBI Taxonomy" id="89065"/>
    <lineage>
        <taxon>Bacteria</taxon>
        <taxon>Pseudomonadati</taxon>
        <taxon>Pseudomonadota</taxon>
        <taxon>Gammaproteobacteria</taxon>
        <taxon>Pseudomonadales</taxon>
        <taxon>Pseudomonadaceae</taxon>
        <taxon>Pseudomonas</taxon>
    </lineage>
</organism>
<protein>
    <submittedName>
        <fullName evidence="1">Uncharacterized protein</fullName>
    </submittedName>
</protein>
<keyword evidence="2" id="KW-1185">Reference proteome</keyword>
<reference evidence="2" key="1">
    <citation type="submission" date="2016-10" db="EMBL/GenBank/DDBJ databases">
        <authorList>
            <person name="Varghese N."/>
            <person name="Submissions S."/>
        </authorList>
    </citation>
    <scope>NUCLEOTIDE SEQUENCE [LARGE SCALE GENOMIC DNA]</scope>
    <source>
        <strain evidence="2">ATCC 700689</strain>
    </source>
</reference>
<dbReference type="AlphaFoldDB" id="A0A1G8P0I3"/>
<accession>A0A1G8P0I3</accession>